<dbReference type="SUPFAM" id="SSF49870">
    <property type="entry name" value="Osmotin, thaumatin-like protein"/>
    <property type="match status" value="1"/>
</dbReference>
<feature type="signal peptide" evidence="2">
    <location>
        <begin position="1"/>
        <end position="22"/>
    </location>
</feature>
<feature type="disulfide bond" evidence="1">
    <location>
        <begin position="92"/>
        <end position="102"/>
    </location>
</feature>
<evidence type="ECO:0000256" key="2">
    <source>
        <dbReference type="SAM" id="SignalP"/>
    </source>
</evidence>
<evidence type="ECO:0008006" key="5">
    <source>
        <dbReference type="Google" id="ProtNLM"/>
    </source>
</evidence>
<feature type="disulfide bond" evidence="1">
    <location>
        <begin position="107"/>
        <end position="114"/>
    </location>
</feature>
<reference evidence="3" key="2">
    <citation type="submission" date="2020-10" db="EMBL/GenBank/DDBJ databases">
        <authorList>
            <person name="Cooper E.A."/>
            <person name="Brenton Z.W."/>
            <person name="Flinn B.S."/>
            <person name="Jenkins J."/>
            <person name="Shu S."/>
            <person name="Flowers D."/>
            <person name="Luo F."/>
            <person name="Wang Y."/>
            <person name="Xia P."/>
            <person name="Barry K."/>
            <person name="Daum C."/>
            <person name="Lipzen A."/>
            <person name="Yoshinaga Y."/>
            <person name="Schmutz J."/>
            <person name="Saski C."/>
            <person name="Vermerris W."/>
            <person name="Kresovich S."/>
        </authorList>
    </citation>
    <scope>NUCLEOTIDE SEQUENCE</scope>
</reference>
<accession>A0A921QRM1</accession>
<dbReference type="PANTHER" id="PTHR31048">
    <property type="entry name" value="OS03G0233200 PROTEIN"/>
    <property type="match status" value="1"/>
</dbReference>
<dbReference type="InterPro" id="IPR017949">
    <property type="entry name" value="Thaumatin_CS"/>
</dbReference>
<feature type="chain" id="PRO_5038102657" description="Thaumatin-like protein" evidence="2">
    <location>
        <begin position="23"/>
        <end position="253"/>
    </location>
</feature>
<evidence type="ECO:0000313" key="3">
    <source>
        <dbReference type="EMBL" id="KAG0526472.1"/>
    </source>
</evidence>
<proteinExistence type="predicted"/>
<dbReference type="EMBL" id="CM027685">
    <property type="protein sequence ID" value="KAG0526472.1"/>
    <property type="molecule type" value="Genomic_DNA"/>
</dbReference>
<dbReference type="Gene3D" id="2.60.110.10">
    <property type="entry name" value="Thaumatin"/>
    <property type="match status" value="1"/>
</dbReference>
<protein>
    <recommendedName>
        <fullName evidence="5">Thaumatin-like protein</fullName>
    </recommendedName>
</protein>
<organism evidence="3 4">
    <name type="scientific">Sorghum bicolor</name>
    <name type="common">Sorghum</name>
    <name type="synonym">Sorghum vulgare</name>
    <dbReference type="NCBI Taxonomy" id="4558"/>
    <lineage>
        <taxon>Eukaryota</taxon>
        <taxon>Viridiplantae</taxon>
        <taxon>Streptophyta</taxon>
        <taxon>Embryophyta</taxon>
        <taxon>Tracheophyta</taxon>
        <taxon>Spermatophyta</taxon>
        <taxon>Magnoliopsida</taxon>
        <taxon>Liliopsida</taxon>
        <taxon>Poales</taxon>
        <taxon>Poaceae</taxon>
        <taxon>PACMAD clade</taxon>
        <taxon>Panicoideae</taxon>
        <taxon>Andropogonodae</taxon>
        <taxon>Andropogoneae</taxon>
        <taxon>Sorghinae</taxon>
        <taxon>Sorghum</taxon>
    </lineage>
</organism>
<dbReference type="AlphaFoldDB" id="A0A921QRM1"/>
<reference evidence="3" key="1">
    <citation type="journal article" date="2019" name="BMC Genomics">
        <title>A new reference genome for Sorghum bicolor reveals high levels of sequence similarity between sweet and grain genotypes: implications for the genetics of sugar metabolism.</title>
        <authorList>
            <person name="Cooper E.A."/>
            <person name="Brenton Z.W."/>
            <person name="Flinn B.S."/>
            <person name="Jenkins J."/>
            <person name="Shu S."/>
            <person name="Flowers D."/>
            <person name="Luo F."/>
            <person name="Wang Y."/>
            <person name="Xia P."/>
            <person name="Barry K."/>
            <person name="Daum C."/>
            <person name="Lipzen A."/>
            <person name="Yoshinaga Y."/>
            <person name="Schmutz J."/>
            <person name="Saski C."/>
            <person name="Vermerris W."/>
            <person name="Kresovich S."/>
        </authorList>
    </citation>
    <scope>NUCLEOTIDE SEQUENCE</scope>
</reference>
<dbReference type="Proteomes" id="UP000807115">
    <property type="component" value="Chromosome 6"/>
</dbReference>
<keyword evidence="1" id="KW-1015">Disulfide bond</keyword>
<dbReference type="PIRSF" id="PIRSF002703">
    <property type="entry name" value="Thaumatin"/>
    <property type="match status" value="1"/>
</dbReference>
<evidence type="ECO:0000313" key="4">
    <source>
        <dbReference type="Proteomes" id="UP000807115"/>
    </source>
</evidence>
<feature type="disulfide bond" evidence="1">
    <location>
        <begin position="183"/>
        <end position="199"/>
    </location>
</feature>
<dbReference type="InterPro" id="IPR001938">
    <property type="entry name" value="Thaumatin"/>
</dbReference>
<name>A0A921QRM1_SORBI</name>
<dbReference type="PROSITE" id="PS51367">
    <property type="entry name" value="THAUMATIN_2"/>
    <property type="match status" value="1"/>
</dbReference>
<keyword evidence="2" id="KW-0732">Signal</keyword>
<feature type="disulfide bond" evidence="1">
    <location>
        <begin position="216"/>
        <end position="226"/>
    </location>
</feature>
<dbReference type="Pfam" id="PF00314">
    <property type="entry name" value="Thaumatin"/>
    <property type="match status" value="1"/>
</dbReference>
<dbReference type="PROSITE" id="PS00316">
    <property type="entry name" value="THAUMATIN_1"/>
    <property type="match status" value="1"/>
</dbReference>
<gene>
    <name evidence="3" type="ORF">BDA96_06G148800</name>
</gene>
<dbReference type="PRINTS" id="PR00347">
    <property type="entry name" value="THAUMATIN"/>
</dbReference>
<evidence type="ECO:0000256" key="1">
    <source>
        <dbReference type="PIRSR" id="PIRSR002703-1"/>
    </source>
</evidence>
<comment type="caution">
    <text evidence="3">The sequence shown here is derived from an EMBL/GenBank/DDBJ whole genome shotgun (WGS) entry which is preliminary data.</text>
</comment>
<sequence length="253" mass="25569">MATTGAASRALLAFLVVLAVSASDDFTASADEQHDILNIKNNCSFSVAPVIVPKPGSPPLDFTPYQFMGYEYLVNVALPHGWSGLIWARTGCSTDDDGKFTCATGDCGSGRLGCGRGARPTSSSPATIAVLALGGKAGGGTDSYHISVADGYNVPVLVAPSDTSRGGQQCAPTQCVVDLDGACPADQQVKASDGRVVACKPPPSGNPAAGSSNIACATAGTNGPVCAVVDNSYTVTFCPDNTEFDPNPSGTSN</sequence>
<dbReference type="SMART" id="SM00205">
    <property type="entry name" value="THN"/>
    <property type="match status" value="1"/>
</dbReference>
<dbReference type="InterPro" id="IPR037176">
    <property type="entry name" value="Osmotin/thaumatin-like_sf"/>
</dbReference>